<dbReference type="RefSeq" id="WP_159663890.1">
    <property type="nucleotide sequence ID" value="NZ_JACMHY010000022.1"/>
</dbReference>
<reference evidence="1 2" key="1">
    <citation type="submission" date="2020-08" db="EMBL/GenBank/DDBJ databases">
        <title>Whole-Genome Sequence of French Clinical Streptomyces mexicanus Strain Q0842.</title>
        <authorList>
            <person name="Boxberger M."/>
            <person name="La Scola B."/>
        </authorList>
    </citation>
    <scope>NUCLEOTIDE SEQUENCE [LARGE SCALE GENOMIC DNA]</scope>
    <source>
        <strain evidence="1 2">Marseille-Q0842</strain>
    </source>
</reference>
<comment type="caution">
    <text evidence="1">The sequence shown here is derived from an EMBL/GenBank/DDBJ whole genome shotgun (WGS) entry which is preliminary data.</text>
</comment>
<name>A0A7X1I6X3_9ACTN</name>
<dbReference type="AlphaFoldDB" id="A0A7X1I6X3"/>
<keyword evidence="2" id="KW-1185">Reference proteome</keyword>
<protein>
    <submittedName>
        <fullName evidence="1">Uncharacterized protein</fullName>
    </submittedName>
</protein>
<dbReference type="OrthoDB" id="3473309at2"/>
<evidence type="ECO:0000313" key="1">
    <source>
        <dbReference type="EMBL" id="MBC2869851.1"/>
    </source>
</evidence>
<dbReference type="EMBL" id="JACMHY010000022">
    <property type="protein sequence ID" value="MBC2869851.1"/>
    <property type="molecule type" value="Genomic_DNA"/>
</dbReference>
<sequence>MQTIDGRLYATRAELSERAGYKGDATLRALWADREDNEHPPARRIGRVLYWDVEEWERWFTAYQRQRNGVDYSGSPDEELPPAGQAKVLGIDVSAISHYRDNPPPGWPAPVRTEELESGRVREYRTRRQLWEYADSRPRAGTAGRPPMQGPDPRLALAVEALAAEPGRKAGEIAAALAERHGGGLSTWKRIVTEARRQG</sequence>
<proteinExistence type="predicted"/>
<dbReference type="Proteomes" id="UP000517694">
    <property type="component" value="Unassembled WGS sequence"/>
</dbReference>
<evidence type="ECO:0000313" key="2">
    <source>
        <dbReference type="Proteomes" id="UP000517694"/>
    </source>
</evidence>
<accession>A0A7X1I6X3</accession>
<organism evidence="1 2">
    <name type="scientific">Streptomyces mexicanus</name>
    <dbReference type="NCBI Taxonomy" id="178566"/>
    <lineage>
        <taxon>Bacteria</taxon>
        <taxon>Bacillati</taxon>
        <taxon>Actinomycetota</taxon>
        <taxon>Actinomycetes</taxon>
        <taxon>Kitasatosporales</taxon>
        <taxon>Streptomycetaceae</taxon>
        <taxon>Streptomyces</taxon>
    </lineage>
</organism>
<gene>
    <name evidence="1" type="ORF">H1R13_34330</name>
</gene>